<keyword evidence="3" id="KW-1185">Reference proteome</keyword>
<name>A0A919UN00_9ACTN</name>
<comment type="caution">
    <text evidence="2">The sequence shown here is derived from an EMBL/GenBank/DDBJ whole genome shotgun (WGS) entry which is preliminary data.</text>
</comment>
<evidence type="ECO:0000256" key="1">
    <source>
        <dbReference type="SAM" id="MobiDB-lite"/>
    </source>
</evidence>
<protein>
    <submittedName>
        <fullName evidence="2">Uncharacterized protein</fullName>
    </submittedName>
</protein>
<gene>
    <name evidence="2" type="ORF">Aph01nite_22370</name>
</gene>
<dbReference type="Proteomes" id="UP000640052">
    <property type="component" value="Unassembled WGS sequence"/>
</dbReference>
<feature type="compositionally biased region" description="Basic and acidic residues" evidence="1">
    <location>
        <begin position="1"/>
        <end position="34"/>
    </location>
</feature>
<evidence type="ECO:0000313" key="3">
    <source>
        <dbReference type="Proteomes" id="UP000640052"/>
    </source>
</evidence>
<organism evidence="2 3">
    <name type="scientific">Acrocarpospora phusangensis</name>
    <dbReference type="NCBI Taxonomy" id="1070424"/>
    <lineage>
        <taxon>Bacteria</taxon>
        <taxon>Bacillati</taxon>
        <taxon>Actinomycetota</taxon>
        <taxon>Actinomycetes</taxon>
        <taxon>Streptosporangiales</taxon>
        <taxon>Streptosporangiaceae</taxon>
        <taxon>Acrocarpospora</taxon>
    </lineage>
</organism>
<feature type="region of interest" description="Disordered" evidence="1">
    <location>
        <begin position="1"/>
        <end position="54"/>
    </location>
</feature>
<dbReference type="EMBL" id="BOOA01000014">
    <property type="protein sequence ID" value="GIH23927.1"/>
    <property type="molecule type" value="Genomic_DNA"/>
</dbReference>
<dbReference type="AlphaFoldDB" id="A0A919UN00"/>
<reference evidence="2" key="1">
    <citation type="submission" date="2021-01" db="EMBL/GenBank/DDBJ databases">
        <title>Whole genome shotgun sequence of Acrocarpospora phusangensis NBRC 108782.</title>
        <authorList>
            <person name="Komaki H."/>
            <person name="Tamura T."/>
        </authorList>
    </citation>
    <scope>NUCLEOTIDE SEQUENCE</scope>
    <source>
        <strain evidence="2">NBRC 108782</strain>
    </source>
</reference>
<proteinExistence type="predicted"/>
<sequence>MRPRRSGDEEGGNKGGEEGHETHGKHFRQEERRSLPNPAVLPPHPATQDDPIHRPFHCRLLTSLNPDF</sequence>
<evidence type="ECO:0000313" key="2">
    <source>
        <dbReference type="EMBL" id="GIH23927.1"/>
    </source>
</evidence>
<accession>A0A919UN00</accession>